<evidence type="ECO:0000256" key="2">
    <source>
        <dbReference type="ARBA" id="ARBA00022448"/>
    </source>
</evidence>
<reference evidence="10" key="1">
    <citation type="journal article" date="2019" name="Int. J. Syst. Evol. Microbiol.">
        <title>The Global Catalogue of Microorganisms (GCM) 10K type strain sequencing project: providing services to taxonomists for standard genome sequencing and annotation.</title>
        <authorList>
            <consortium name="The Broad Institute Genomics Platform"/>
            <consortium name="The Broad Institute Genome Sequencing Center for Infectious Disease"/>
            <person name="Wu L."/>
            <person name="Ma J."/>
        </authorList>
    </citation>
    <scope>NUCLEOTIDE SEQUENCE [LARGE SCALE GENOMIC DNA]</scope>
    <source>
        <strain evidence="10">CGMCC 1.5362</strain>
    </source>
</reference>
<evidence type="ECO:0000259" key="8">
    <source>
        <dbReference type="PROSITE" id="PS50928"/>
    </source>
</evidence>
<keyword evidence="2 7" id="KW-0813">Transport</keyword>
<organism evidence="9 10">
    <name type="scientific">Ornithinimicrobium pekingense</name>
    <dbReference type="NCBI Taxonomy" id="384677"/>
    <lineage>
        <taxon>Bacteria</taxon>
        <taxon>Bacillati</taxon>
        <taxon>Actinomycetota</taxon>
        <taxon>Actinomycetes</taxon>
        <taxon>Micrococcales</taxon>
        <taxon>Ornithinimicrobiaceae</taxon>
        <taxon>Ornithinimicrobium</taxon>
    </lineage>
</organism>
<dbReference type="InterPro" id="IPR050901">
    <property type="entry name" value="BP-dep_ABC_trans_perm"/>
</dbReference>
<comment type="caution">
    <text evidence="9">The sequence shown here is derived from an EMBL/GenBank/DDBJ whole genome shotgun (WGS) entry which is preliminary data.</text>
</comment>
<evidence type="ECO:0000256" key="4">
    <source>
        <dbReference type="ARBA" id="ARBA00022692"/>
    </source>
</evidence>
<comment type="similarity">
    <text evidence="7">Belongs to the binding-protein-dependent transport system permease family.</text>
</comment>
<dbReference type="Pfam" id="PF00528">
    <property type="entry name" value="BPD_transp_1"/>
    <property type="match status" value="1"/>
</dbReference>
<proteinExistence type="inferred from homology"/>
<dbReference type="InterPro" id="IPR000515">
    <property type="entry name" value="MetI-like"/>
</dbReference>
<evidence type="ECO:0000256" key="5">
    <source>
        <dbReference type="ARBA" id="ARBA00022989"/>
    </source>
</evidence>
<keyword evidence="4 7" id="KW-0812">Transmembrane</keyword>
<protein>
    <submittedName>
        <fullName evidence="9">Sugar ABC transporter permease</fullName>
    </submittedName>
</protein>
<dbReference type="EMBL" id="BMLB01000001">
    <property type="protein sequence ID" value="GGK60484.1"/>
    <property type="molecule type" value="Genomic_DNA"/>
</dbReference>
<keyword evidence="6 7" id="KW-0472">Membrane</keyword>
<dbReference type="InterPro" id="IPR035906">
    <property type="entry name" value="MetI-like_sf"/>
</dbReference>
<feature type="transmembrane region" description="Helical" evidence="7">
    <location>
        <begin position="238"/>
        <end position="259"/>
    </location>
</feature>
<evidence type="ECO:0000313" key="9">
    <source>
        <dbReference type="EMBL" id="GGK60484.1"/>
    </source>
</evidence>
<evidence type="ECO:0000256" key="1">
    <source>
        <dbReference type="ARBA" id="ARBA00004651"/>
    </source>
</evidence>
<feature type="transmembrane region" description="Helical" evidence="7">
    <location>
        <begin position="137"/>
        <end position="159"/>
    </location>
</feature>
<dbReference type="RefSeq" id="WP_022922950.1">
    <property type="nucleotide sequence ID" value="NZ_BMLB01000001.1"/>
</dbReference>
<dbReference type="Proteomes" id="UP000662111">
    <property type="component" value="Unassembled WGS sequence"/>
</dbReference>
<dbReference type="PANTHER" id="PTHR32243:SF18">
    <property type="entry name" value="INNER MEMBRANE ABC TRANSPORTER PERMEASE PROTEIN YCJP"/>
    <property type="match status" value="1"/>
</dbReference>
<dbReference type="SUPFAM" id="SSF161098">
    <property type="entry name" value="MetI-like"/>
    <property type="match status" value="1"/>
</dbReference>
<keyword evidence="10" id="KW-1185">Reference proteome</keyword>
<comment type="subcellular location">
    <subcellularLocation>
        <location evidence="1 7">Cell membrane</location>
        <topology evidence="1 7">Multi-pass membrane protein</topology>
    </subcellularLocation>
</comment>
<evidence type="ECO:0000256" key="3">
    <source>
        <dbReference type="ARBA" id="ARBA00022475"/>
    </source>
</evidence>
<keyword evidence="3" id="KW-1003">Cell membrane</keyword>
<feature type="domain" description="ABC transmembrane type-1" evidence="8">
    <location>
        <begin position="68"/>
        <end position="259"/>
    </location>
</feature>
<dbReference type="PANTHER" id="PTHR32243">
    <property type="entry name" value="MALTOSE TRANSPORT SYSTEM PERMEASE-RELATED"/>
    <property type="match status" value="1"/>
</dbReference>
<evidence type="ECO:0000256" key="7">
    <source>
        <dbReference type="RuleBase" id="RU363032"/>
    </source>
</evidence>
<accession>A0ABQ2F489</accession>
<feature type="transmembrane region" description="Helical" evidence="7">
    <location>
        <begin position="180"/>
        <end position="205"/>
    </location>
</feature>
<evidence type="ECO:0000256" key="6">
    <source>
        <dbReference type="ARBA" id="ARBA00023136"/>
    </source>
</evidence>
<dbReference type="PROSITE" id="PS50928">
    <property type="entry name" value="ABC_TM1"/>
    <property type="match status" value="1"/>
</dbReference>
<feature type="transmembrane region" description="Helical" evidence="7">
    <location>
        <begin position="7"/>
        <end position="30"/>
    </location>
</feature>
<keyword evidence="5 7" id="KW-1133">Transmembrane helix</keyword>
<name>A0ABQ2F489_9MICO</name>
<feature type="transmembrane region" description="Helical" evidence="7">
    <location>
        <begin position="67"/>
        <end position="92"/>
    </location>
</feature>
<dbReference type="CDD" id="cd06261">
    <property type="entry name" value="TM_PBP2"/>
    <property type="match status" value="1"/>
</dbReference>
<sequence length="274" mass="29712">MRKSPLQIAGLTLASLAIVVFSLFPVWVMVTRAFDPGAGSGRRSVIPSGFSLEHFVTVLERSSFPTYLMNSLVVALVTVVASGLLALFAAVAVARFRFSGRTKILMMILIIQMIPIEALVIPLFLQAKTLGLLNSLLGLSVIYIAFSLSFAIWTLRGFVAGIPVELEEAAYLDGASWWQMFWRVLFPLVAPGLVAVSVFSFILAWNEFIFALTFMSDGDKYTAAVGLRTFFTRGGTDWGSVMAASTLITMPVLLFFVAVQSRLSSGLMSGATKG</sequence>
<gene>
    <name evidence="9" type="ORF">GCM10011509_06060</name>
</gene>
<dbReference type="Gene3D" id="1.10.3720.10">
    <property type="entry name" value="MetI-like"/>
    <property type="match status" value="1"/>
</dbReference>
<evidence type="ECO:0000313" key="10">
    <source>
        <dbReference type="Proteomes" id="UP000662111"/>
    </source>
</evidence>
<feature type="transmembrane region" description="Helical" evidence="7">
    <location>
        <begin position="104"/>
        <end position="125"/>
    </location>
</feature>